<dbReference type="EMBL" id="CAUYUE010000017">
    <property type="protein sequence ID" value="CAK0787620.1"/>
    <property type="molecule type" value="Genomic_DNA"/>
</dbReference>
<comment type="caution">
    <text evidence="2">The sequence shown here is derived from an EMBL/GenBank/DDBJ whole genome shotgun (WGS) entry which is preliminary data.</text>
</comment>
<name>A0AAV1IMY1_9CHLO</name>
<dbReference type="PROSITE" id="PS50206">
    <property type="entry name" value="RHODANESE_3"/>
    <property type="match status" value="1"/>
</dbReference>
<dbReference type="Pfam" id="PF00581">
    <property type="entry name" value="Rhodanese"/>
    <property type="match status" value="1"/>
</dbReference>
<evidence type="ECO:0000313" key="3">
    <source>
        <dbReference type="Proteomes" id="UP001314263"/>
    </source>
</evidence>
<proteinExistence type="predicted"/>
<dbReference type="InterPro" id="IPR052204">
    <property type="entry name" value="PpiC/parvulin_rotamase"/>
</dbReference>
<dbReference type="Proteomes" id="UP001314263">
    <property type="component" value="Unassembled WGS sequence"/>
</dbReference>
<dbReference type="InterPro" id="IPR036873">
    <property type="entry name" value="Rhodanese-like_dom_sf"/>
</dbReference>
<organism evidence="2 3">
    <name type="scientific">Coccomyxa viridis</name>
    <dbReference type="NCBI Taxonomy" id="1274662"/>
    <lineage>
        <taxon>Eukaryota</taxon>
        <taxon>Viridiplantae</taxon>
        <taxon>Chlorophyta</taxon>
        <taxon>core chlorophytes</taxon>
        <taxon>Trebouxiophyceae</taxon>
        <taxon>Trebouxiophyceae incertae sedis</taxon>
        <taxon>Coccomyxaceae</taxon>
        <taxon>Coccomyxa</taxon>
    </lineage>
</organism>
<dbReference type="InterPro" id="IPR001763">
    <property type="entry name" value="Rhodanese-like_dom"/>
</dbReference>
<dbReference type="PANTHER" id="PTHR43629:SF2">
    <property type="entry name" value="RHODANESE-LIKE_PPIC DOMAIN-CONTAINING PROTEIN 12, CHLOROPLASTIC"/>
    <property type="match status" value="1"/>
</dbReference>
<gene>
    <name evidence="2" type="ORF">CVIRNUC_010842</name>
</gene>
<sequence>MLCAHLQCRLLAHENIVRPCNSDIRYRSCYRRRGCKHSIIVIILVNECAGIGPGATVAMRYILQGVTSLQRHYRSVAVLQRATISQATVRAQAWPVAAVLQSRPAFREGLAPTGHVNRMLASSTSQSRRVQAAAGGAGMGSIEELHPRDLQEILERVSQGAADDVQLIDVREDYEHQTASLAGFKLMPMSKLQEWAQSVHEDMDPDKETVLLCHHGVRSMRVAGFLAAQGFQKLRNVTGGIDAYSREVDSSVPLY</sequence>
<evidence type="ECO:0000259" key="1">
    <source>
        <dbReference type="PROSITE" id="PS50206"/>
    </source>
</evidence>
<evidence type="ECO:0000313" key="2">
    <source>
        <dbReference type="EMBL" id="CAK0787620.1"/>
    </source>
</evidence>
<reference evidence="2 3" key="1">
    <citation type="submission" date="2023-10" db="EMBL/GenBank/DDBJ databases">
        <authorList>
            <person name="Maclean D."/>
            <person name="Macfadyen A."/>
        </authorList>
    </citation>
    <scope>NUCLEOTIDE SEQUENCE [LARGE SCALE GENOMIC DNA]</scope>
</reference>
<keyword evidence="3" id="KW-1185">Reference proteome</keyword>
<dbReference type="Gene3D" id="3.40.250.10">
    <property type="entry name" value="Rhodanese-like domain"/>
    <property type="match status" value="1"/>
</dbReference>
<dbReference type="AlphaFoldDB" id="A0AAV1IMY1"/>
<dbReference type="SMART" id="SM00450">
    <property type="entry name" value="RHOD"/>
    <property type="match status" value="1"/>
</dbReference>
<accession>A0AAV1IMY1</accession>
<protein>
    <recommendedName>
        <fullName evidence="1">Rhodanese domain-containing protein</fullName>
    </recommendedName>
</protein>
<feature type="domain" description="Rhodanese" evidence="1">
    <location>
        <begin position="161"/>
        <end position="253"/>
    </location>
</feature>
<dbReference type="PANTHER" id="PTHR43629">
    <property type="entry name" value="PEPTIDYL-PROLYL CIS-TRANS ISOMERASE"/>
    <property type="match status" value="1"/>
</dbReference>
<dbReference type="SUPFAM" id="SSF52821">
    <property type="entry name" value="Rhodanese/Cell cycle control phosphatase"/>
    <property type="match status" value="1"/>
</dbReference>